<dbReference type="CDD" id="cd00829">
    <property type="entry name" value="SCP-x_thiolase"/>
    <property type="match status" value="1"/>
</dbReference>
<feature type="domain" description="Thiolase N-terminal" evidence="1">
    <location>
        <begin position="24"/>
        <end position="229"/>
    </location>
</feature>
<dbReference type="InterPro" id="IPR016039">
    <property type="entry name" value="Thiolase-like"/>
</dbReference>
<dbReference type="RefSeq" id="WP_188988640.1">
    <property type="nucleotide sequence ID" value="NZ_BMHP01000001.1"/>
</dbReference>
<accession>A0A916YKB5</accession>
<dbReference type="AlphaFoldDB" id="A0A916YKB5"/>
<dbReference type="InterPro" id="IPR055140">
    <property type="entry name" value="Thiolase_C_2"/>
</dbReference>
<dbReference type="InterPro" id="IPR020616">
    <property type="entry name" value="Thiolase_N"/>
</dbReference>
<evidence type="ECO:0000313" key="4">
    <source>
        <dbReference type="Proteomes" id="UP000612456"/>
    </source>
</evidence>
<reference evidence="3" key="1">
    <citation type="journal article" date="2014" name="Int. J. Syst. Evol. Microbiol.">
        <title>Complete genome sequence of Corynebacterium casei LMG S-19264T (=DSM 44701T), isolated from a smear-ripened cheese.</title>
        <authorList>
            <consortium name="US DOE Joint Genome Institute (JGI-PGF)"/>
            <person name="Walter F."/>
            <person name="Albersmeier A."/>
            <person name="Kalinowski J."/>
            <person name="Ruckert C."/>
        </authorList>
    </citation>
    <scope>NUCLEOTIDE SEQUENCE</scope>
    <source>
        <strain evidence="3">CGMCC 1.15178</strain>
    </source>
</reference>
<dbReference type="PANTHER" id="PTHR42870:SF6">
    <property type="entry name" value="ACETYL-COA C-ACYLTRANSFERASE"/>
    <property type="match status" value="1"/>
</dbReference>
<dbReference type="Proteomes" id="UP000612456">
    <property type="component" value="Unassembled WGS sequence"/>
</dbReference>
<evidence type="ECO:0000259" key="2">
    <source>
        <dbReference type="Pfam" id="PF22691"/>
    </source>
</evidence>
<sequence>MDRTRSGQTAVVSVIGIGSTRYGTLQTSFAELIIEAAVQALDDAGLRPEDIDALYLGNFAGDQFIGQNHLASYAASAIGLQGVPATRVEGACASGSLAIREAAFAIRSGFYKRVLVVGAEKMSTLPTAGVTSMLAQASNKELEVEIGLTFPALFALIAQRHMHRYGTTREQMAAVAVKNHDNALLNPNAHMHKKISMEEVCSCTSMVAEPLNRYDCSLISDGASAMVLCCPQLAADYRNDVVDIIASGQASGPFEIFANDDLTSFSATRLAAASAYEMARIAPGDVDVAEVHDCFTIAEIVATEDLGFFQPGEGGAAAIEGRTRLGGQLPVNTSGGLKAKGHPIGSTGVGQGVEVVTQLRGQAGGRQVPGAAIGLTHNLGGSGGTCAVHIYQRR</sequence>
<gene>
    <name evidence="3" type="ORF">GCM10010911_04110</name>
</gene>
<protein>
    <submittedName>
        <fullName evidence="3">Acetyl-CoA acetyltransferase</fullName>
    </submittedName>
</protein>
<dbReference type="EMBL" id="BMHP01000001">
    <property type="protein sequence ID" value="GGD49761.1"/>
    <property type="molecule type" value="Genomic_DNA"/>
</dbReference>
<feature type="domain" description="Thiolase C-terminal" evidence="2">
    <location>
        <begin position="250"/>
        <end position="393"/>
    </location>
</feature>
<dbReference type="Pfam" id="PF00108">
    <property type="entry name" value="Thiolase_N"/>
    <property type="match status" value="1"/>
</dbReference>
<evidence type="ECO:0000259" key="1">
    <source>
        <dbReference type="Pfam" id="PF00108"/>
    </source>
</evidence>
<dbReference type="InterPro" id="IPR002155">
    <property type="entry name" value="Thiolase"/>
</dbReference>
<proteinExistence type="predicted"/>
<dbReference type="GO" id="GO:0016747">
    <property type="term" value="F:acyltransferase activity, transferring groups other than amino-acyl groups"/>
    <property type="evidence" value="ECO:0007669"/>
    <property type="project" value="InterPro"/>
</dbReference>
<organism evidence="3 4">
    <name type="scientific">Paenibacillus nasutitermitis</name>
    <dbReference type="NCBI Taxonomy" id="1652958"/>
    <lineage>
        <taxon>Bacteria</taxon>
        <taxon>Bacillati</taxon>
        <taxon>Bacillota</taxon>
        <taxon>Bacilli</taxon>
        <taxon>Bacillales</taxon>
        <taxon>Paenibacillaceae</taxon>
        <taxon>Paenibacillus</taxon>
    </lineage>
</organism>
<dbReference type="PANTHER" id="PTHR42870">
    <property type="entry name" value="ACETYL-COA C-ACETYLTRANSFERASE"/>
    <property type="match status" value="1"/>
</dbReference>
<evidence type="ECO:0000313" key="3">
    <source>
        <dbReference type="EMBL" id="GGD49761.1"/>
    </source>
</evidence>
<dbReference type="SUPFAM" id="SSF53901">
    <property type="entry name" value="Thiolase-like"/>
    <property type="match status" value="2"/>
</dbReference>
<name>A0A916YKB5_9BACL</name>
<dbReference type="Pfam" id="PF22691">
    <property type="entry name" value="Thiolase_C_1"/>
    <property type="match status" value="1"/>
</dbReference>
<dbReference type="Gene3D" id="3.40.47.10">
    <property type="match status" value="1"/>
</dbReference>
<keyword evidence="4" id="KW-1185">Reference proteome</keyword>
<comment type="caution">
    <text evidence="3">The sequence shown here is derived from an EMBL/GenBank/DDBJ whole genome shotgun (WGS) entry which is preliminary data.</text>
</comment>
<dbReference type="PIRSF" id="PIRSF000429">
    <property type="entry name" value="Ac-CoA_Ac_transf"/>
    <property type="match status" value="1"/>
</dbReference>
<reference evidence="3" key="2">
    <citation type="submission" date="2020-09" db="EMBL/GenBank/DDBJ databases">
        <authorList>
            <person name="Sun Q."/>
            <person name="Zhou Y."/>
        </authorList>
    </citation>
    <scope>NUCLEOTIDE SEQUENCE</scope>
    <source>
        <strain evidence="3">CGMCC 1.15178</strain>
    </source>
</reference>
<dbReference type="NCBIfam" id="NF004720">
    <property type="entry name" value="PRK06064.1"/>
    <property type="match status" value="1"/>
</dbReference>